<name>A0A9N9X2E0_PHACE</name>
<dbReference type="EMBL" id="OU896722">
    <property type="protein sequence ID" value="CAG9817847.1"/>
    <property type="molecule type" value="Genomic_DNA"/>
</dbReference>
<feature type="signal peptide" evidence="1">
    <location>
        <begin position="1"/>
        <end position="19"/>
    </location>
</feature>
<sequence length="205" mass="23064">MRHTIRILTSLAIINLTRAAPASDPSKDRRPKHFSFLDYSQPELDYPAYNIDNDDYISMALEENDLGRTIPRSKPLIRPQQYNSPIYYIRLPPQPYMYVPGLGYVSNPAPPPVSPFVNLPMSFVANGKPSNVYQWSGAFQGFPAHAQAAPPVALPKPHKQKKPLQDSTVHRLPGSFAFNGKPEDIFVLRDSYNSLLSDVLQNVYP</sequence>
<evidence type="ECO:0000313" key="2">
    <source>
        <dbReference type="EMBL" id="CAG9817847.1"/>
    </source>
</evidence>
<organism evidence="2 3">
    <name type="scientific">Phaedon cochleariae</name>
    <name type="common">Mustard beetle</name>
    <dbReference type="NCBI Taxonomy" id="80249"/>
    <lineage>
        <taxon>Eukaryota</taxon>
        <taxon>Metazoa</taxon>
        <taxon>Ecdysozoa</taxon>
        <taxon>Arthropoda</taxon>
        <taxon>Hexapoda</taxon>
        <taxon>Insecta</taxon>
        <taxon>Pterygota</taxon>
        <taxon>Neoptera</taxon>
        <taxon>Endopterygota</taxon>
        <taxon>Coleoptera</taxon>
        <taxon>Polyphaga</taxon>
        <taxon>Cucujiformia</taxon>
        <taxon>Chrysomeloidea</taxon>
        <taxon>Chrysomelidae</taxon>
        <taxon>Chrysomelinae</taxon>
        <taxon>Chrysomelini</taxon>
        <taxon>Phaedon</taxon>
    </lineage>
</organism>
<keyword evidence="3" id="KW-1185">Reference proteome</keyword>
<reference evidence="2" key="2">
    <citation type="submission" date="2022-10" db="EMBL/GenBank/DDBJ databases">
        <authorList>
            <consortium name="ENA_rothamsted_submissions"/>
            <consortium name="culmorum"/>
            <person name="King R."/>
        </authorList>
    </citation>
    <scope>NUCLEOTIDE SEQUENCE</scope>
</reference>
<dbReference type="OrthoDB" id="7700260at2759"/>
<feature type="chain" id="PRO_5040280670" evidence="1">
    <location>
        <begin position="20"/>
        <end position="205"/>
    </location>
</feature>
<accession>A0A9N9X2E0</accession>
<gene>
    <name evidence="2" type="ORF">PHAECO_LOCUS5444</name>
</gene>
<dbReference type="Proteomes" id="UP001153737">
    <property type="component" value="Chromosome 16"/>
</dbReference>
<reference evidence="2" key="1">
    <citation type="submission" date="2022-01" db="EMBL/GenBank/DDBJ databases">
        <authorList>
            <person name="King R."/>
        </authorList>
    </citation>
    <scope>NUCLEOTIDE SEQUENCE</scope>
</reference>
<protein>
    <submittedName>
        <fullName evidence="2">Uncharacterized protein</fullName>
    </submittedName>
</protein>
<evidence type="ECO:0000313" key="3">
    <source>
        <dbReference type="Proteomes" id="UP001153737"/>
    </source>
</evidence>
<dbReference type="InterPro" id="IPR031983">
    <property type="entry name" value="DUF4786"/>
</dbReference>
<dbReference type="AlphaFoldDB" id="A0A9N9X2E0"/>
<proteinExistence type="predicted"/>
<evidence type="ECO:0000256" key="1">
    <source>
        <dbReference type="SAM" id="SignalP"/>
    </source>
</evidence>
<keyword evidence="1" id="KW-0732">Signal</keyword>
<dbReference type="Pfam" id="PF16027">
    <property type="entry name" value="DUF4786"/>
    <property type="match status" value="1"/>
</dbReference>